<dbReference type="Pfam" id="PF13361">
    <property type="entry name" value="UvrD_C"/>
    <property type="match status" value="1"/>
</dbReference>
<keyword evidence="7" id="KW-0413">Isomerase</keyword>
<dbReference type="AlphaFoldDB" id="A5GF30"/>
<gene>
    <name evidence="15" type="ordered locus">Gura_1845</name>
</gene>
<comment type="similarity">
    <text evidence="1">Belongs to the helicase family. UvrD subfamily.</text>
</comment>
<dbReference type="EC" id="5.6.2.4" evidence="9"/>
<evidence type="ECO:0000256" key="1">
    <source>
        <dbReference type="ARBA" id="ARBA00009922"/>
    </source>
</evidence>
<keyword evidence="6" id="KW-0238">DNA-binding</keyword>
<dbReference type="SUPFAM" id="SSF52540">
    <property type="entry name" value="P-loop containing nucleoside triphosphate hydrolases"/>
    <property type="match status" value="1"/>
</dbReference>
<feature type="binding site" evidence="12">
    <location>
        <begin position="25"/>
        <end position="32"/>
    </location>
    <ligand>
        <name>ATP</name>
        <dbReference type="ChEBI" id="CHEBI:30616"/>
    </ligand>
</feature>
<keyword evidence="5 12" id="KW-0067">ATP-binding</keyword>
<dbReference type="GO" id="GO:0000725">
    <property type="term" value="P:recombinational repair"/>
    <property type="evidence" value="ECO:0007669"/>
    <property type="project" value="TreeGrafter"/>
</dbReference>
<dbReference type="InterPro" id="IPR014016">
    <property type="entry name" value="UvrD-like_ATP-bd"/>
</dbReference>
<evidence type="ECO:0000256" key="2">
    <source>
        <dbReference type="ARBA" id="ARBA00022741"/>
    </source>
</evidence>
<dbReference type="CDD" id="cd17932">
    <property type="entry name" value="DEXQc_UvrD"/>
    <property type="match status" value="1"/>
</dbReference>
<comment type="catalytic activity">
    <reaction evidence="8">
        <text>Couples ATP hydrolysis with the unwinding of duplex DNA by translocating in the 3'-5' direction.</text>
        <dbReference type="EC" id="5.6.2.4"/>
    </reaction>
</comment>
<feature type="domain" description="UvrD-like helicase ATP-binding" evidence="13">
    <location>
        <begin position="4"/>
        <end position="286"/>
    </location>
</feature>
<dbReference type="EMBL" id="CP000698">
    <property type="protein sequence ID" value="ABQ26035.1"/>
    <property type="molecule type" value="Genomic_DNA"/>
</dbReference>
<dbReference type="PANTHER" id="PTHR11070:SF2">
    <property type="entry name" value="ATP-DEPENDENT DNA HELICASE SRS2"/>
    <property type="match status" value="1"/>
</dbReference>
<evidence type="ECO:0000256" key="5">
    <source>
        <dbReference type="ARBA" id="ARBA00022840"/>
    </source>
</evidence>
<keyword evidence="16" id="KW-1185">Reference proteome</keyword>
<evidence type="ECO:0000256" key="7">
    <source>
        <dbReference type="ARBA" id="ARBA00023235"/>
    </source>
</evidence>
<evidence type="ECO:0000256" key="4">
    <source>
        <dbReference type="ARBA" id="ARBA00022806"/>
    </source>
</evidence>
<dbReference type="GO" id="GO:0016887">
    <property type="term" value="F:ATP hydrolysis activity"/>
    <property type="evidence" value="ECO:0007669"/>
    <property type="project" value="RHEA"/>
</dbReference>
<evidence type="ECO:0000259" key="13">
    <source>
        <dbReference type="PROSITE" id="PS51198"/>
    </source>
</evidence>
<evidence type="ECO:0000256" key="12">
    <source>
        <dbReference type="PROSITE-ProRule" id="PRU00560"/>
    </source>
</evidence>
<keyword evidence="4 12" id="KW-0347">Helicase</keyword>
<dbReference type="Gene3D" id="3.40.50.300">
    <property type="entry name" value="P-loop containing nucleotide triphosphate hydrolases"/>
    <property type="match status" value="2"/>
</dbReference>
<dbReference type="InterPro" id="IPR013986">
    <property type="entry name" value="DExx_box_DNA_helicase_dom_sf"/>
</dbReference>
<accession>A5GF30</accession>
<evidence type="ECO:0000256" key="8">
    <source>
        <dbReference type="ARBA" id="ARBA00034617"/>
    </source>
</evidence>
<dbReference type="GO" id="GO:0005524">
    <property type="term" value="F:ATP binding"/>
    <property type="evidence" value="ECO:0007669"/>
    <property type="project" value="UniProtKB-UniRule"/>
</dbReference>
<dbReference type="PROSITE" id="PS51198">
    <property type="entry name" value="UVRD_HELICASE_ATP_BIND"/>
    <property type="match status" value="1"/>
</dbReference>
<name>A5GF30_GEOUR</name>
<dbReference type="KEGG" id="gur:Gura_1845"/>
<evidence type="ECO:0000256" key="11">
    <source>
        <dbReference type="ARBA" id="ARBA00048988"/>
    </source>
</evidence>
<dbReference type="RefSeq" id="WP_011938740.1">
    <property type="nucleotide sequence ID" value="NC_009483.1"/>
</dbReference>
<evidence type="ECO:0000313" key="16">
    <source>
        <dbReference type="Proteomes" id="UP000006695"/>
    </source>
</evidence>
<evidence type="ECO:0000256" key="6">
    <source>
        <dbReference type="ARBA" id="ARBA00023125"/>
    </source>
</evidence>
<dbReference type="GO" id="GO:0003677">
    <property type="term" value="F:DNA binding"/>
    <property type="evidence" value="ECO:0007669"/>
    <property type="project" value="UniProtKB-KW"/>
</dbReference>
<comment type="catalytic activity">
    <reaction evidence="11">
        <text>ATP + H2O = ADP + phosphate + H(+)</text>
        <dbReference type="Rhea" id="RHEA:13065"/>
        <dbReference type="ChEBI" id="CHEBI:15377"/>
        <dbReference type="ChEBI" id="CHEBI:15378"/>
        <dbReference type="ChEBI" id="CHEBI:30616"/>
        <dbReference type="ChEBI" id="CHEBI:43474"/>
        <dbReference type="ChEBI" id="CHEBI:456216"/>
        <dbReference type="EC" id="5.6.2.4"/>
    </reaction>
</comment>
<dbReference type="PROSITE" id="PS51217">
    <property type="entry name" value="UVRD_HELICASE_CTER"/>
    <property type="match status" value="1"/>
</dbReference>
<organism evidence="15 16">
    <name type="scientific">Geotalea uraniireducens (strain Rf4)</name>
    <name type="common">Geobacter uraniireducens</name>
    <dbReference type="NCBI Taxonomy" id="351605"/>
    <lineage>
        <taxon>Bacteria</taxon>
        <taxon>Pseudomonadati</taxon>
        <taxon>Thermodesulfobacteriota</taxon>
        <taxon>Desulfuromonadia</taxon>
        <taxon>Geobacterales</taxon>
        <taxon>Geobacteraceae</taxon>
        <taxon>Geotalea</taxon>
    </lineage>
</organism>
<proteinExistence type="inferred from homology"/>
<evidence type="ECO:0000256" key="3">
    <source>
        <dbReference type="ARBA" id="ARBA00022801"/>
    </source>
</evidence>
<dbReference type="Pfam" id="PF00580">
    <property type="entry name" value="UvrD-helicase"/>
    <property type="match status" value="1"/>
</dbReference>
<dbReference type="OrthoDB" id="9810135at2"/>
<keyword evidence="3 12" id="KW-0378">Hydrolase</keyword>
<dbReference type="HOGENOM" id="CLU_004585_5_5_7"/>
<sequence length="620" mass="69435">MTKARLSAQQATVVEHVEGALLVIAGPGSGKTRVLTERIRRLLTVIPGHFRVLALTFTNKAANEMKERLSDLGDVRQRAFVGTLHSFCLDMLTERGKLVGVTSLPHIFEQFSDRKEILHKAVLQDPLLSDELDRAGDAKARNKRLDDWLQGISWVKAHPITCEFPTDDLDKRVIETYDAGLRACDAYDFDDLLLLAYRLLSSYPKIADFYRRLYKFVCIDEAQDLNEAQYAVLTALCGEDFKNVLMVGDPKQSIYGFNTSSPDYMWRFRDEFGAGEIELTENFRSSSAVVQVARSLEPHYLVEAQLPIPGAVSVLVGIDETDEAHKVVDEIQRLISSGHEDIEGNVTPSNCAILGRTRYALMAIETELKERGISYYKRLTANHENESATVDEFQLALRVLANPRDRLHLTALAKKWKLSEPKGPAPANEQEVRLIFSAMANVAKEGRASAIVDAIDAVARQTQRLDLMLGIKSLRAFADSLPEVERLVIYEDLAVLQQEWDQYLRSDGAARTIAGFMSSKALGATQQASRDGVALLTVHSSKGLEFDVVFIAGMADGVFPDYRAQGKKKEMAEEARNAFVAVTRSKRLLYLSFPKRRMMPWGDEKRQQPSCYLRQAGLVE</sequence>
<dbReference type="Gene3D" id="1.10.10.160">
    <property type="match status" value="1"/>
</dbReference>
<evidence type="ECO:0000256" key="10">
    <source>
        <dbReference type="ARBA" id="ARBA00034923"/>
    </source>
</evidence>
<dbReference type="STRING" id="351605.Gura_1845"/>
<protein>
    <recommendedName>
        <fullName evidence="9">DNA 3'-5' helicase</fullName>
        <ecNumber evidence="9">5.6.2.4</ecNumber>
    </recommendedName>
    <alternativeName>
        <fullName evidence="10">DNA 3'-5' helicase II</fullName>
    </alternativeName>
</protein>
<dbReference type="Proteomes" id="UP000006695">
    <property type="component" value="Chromosome"/>
</dbReference>
<dbReference type="Gene3D" id="1.10.486.10">
    <property type="entry name" value="PCRA, domain 4"/>
    <property type="match status" value="1"/>
</dbReference>
<dbReference type="PANTHER" id="PTHR11070">
    <property type="entry name" value="UVRD / RECB / PCRA DNA HELICASE FAMILY MEMBER"/>
    <property type="match status" value="1"/>
</dbReference>
<dbReference type="InterPro" id="IPR000212">
    <property type="entry name" value="DNA_helicase_UvrD/REP"/>
</dbReference>
<dbReference type="GO" id="GO:0043138">
    <property type="term" value="F:3'-5' DNA helicase activity"/>
    <property type="evidence" value="ECO:0007669"/>
    <property type="project" value="UniProtKB-EC"/>
</dbReference>
<feature type="domain" description="UvrD-like helicase C-terminal" evidence="14">
    <location>
        <begin position="281"/>
        <end position="543"/>
    </location>
</feature>
<evidence type="ECO:0000256" key="9">
    <source>
        <dbReference type="ARBA" id="ARBA00034808"/>
    </source>
</evidence>
<evidence type="ECO:0000313" key="15">
    <source>
        <dbReference type="EMBL" id="ABQ26035.1"/>
    </source>
</evidence>
<reference evidence="15 16" key="1">
    <citation type="submission" date="2007-05" db="EMBL/GenBank/DDBJ databases">
        <title>Complete sequence of Geobacter uraniireducens Rf4.</title>
        <authorList>
            <consortium name="US DOE Joint Genome Institute"/>
            <person name="Copeland A."/>
            <person name="Lucas S."/>
            <person name="Lapidus A."/>
            <person name="Barry K."/>
            <person name="Detter J.C."/>
            <person name="Glavina del Rio T."/>
            <person name="Hammon N."/>
            <person name="Israni S."/>
            <person name="Dalin E."/>
            <person name="Tice H."/>
            <person name="Pitluck S."/>
            <person name="Chertkov O."/>
            <person name="Brettin T."/>
            <person name="Bruce D."/>
            <person name="Han C."/>
            <person name="Schmutz J."/>
            <person name="Larimer F."/>
            <person name="Land M."/>
            <person name="Hauser L."/>
            <person name="Kyrpides N."/>
            <person name="Mikhailova N."/>
            <person name="Shelobolina E."/>
            <person name="Aklujkar M."/>
            <person name="Lovley D."/>
            <person name="Richardson P."/>
        </authorList>
    </citation>
    <scope>NUCLEOTIDE SEQUENCE [LARGE SCALE GENOMIC DNA]</scope>
    <source>
        <strain evidence="15 16">Rf4</strain>
    </source>
</reference>
<keyword evidence="2 12" id="KW-0547">Nucleotide-binding</keyword>
<dbReference type="InterPro" id="IPR014017">
    <property type="entry name" value="DNA_helicase_UvrD-like_C"/>
</dbReference>
<dbReference type="InterPro" id="IPR027417">
    <property type="entry name" value="P-loop_NTPase"/>
</dbReference>
<evidence type="ECO:0000259" key="14">
    <source>
        <dbReference type="PROSITE" id="PS51217"/>
    </source>
</evidence>